<dbReference type="Proteomes" id="UP000681162">
    <property type="component" value="Unassembled WGS sequence"/>
</dbReference>
<evidence type="ECO:0000256" key="3">
    <source>
        <dbReference type="SAM" id="SignalP"/>
    </source>
</evidence>
<sequence length="226" mass="24358">MKKLLAPLIISCLFIVTACSSGNEPAASSDLEKKVSELESTIAKLTEENAKLKEGAAPITSKATSTNATEGATPTPKEEPELTIKKGAPITIEDFAEVEITKTKFAKTVNPSSPGSFYTYYEAKGDGTTYLAITAKIKNLLESAKEVDDLVTVKIKYDGKYEYSSFSTIEAGDGSDFNYTSLYPIDPLSTGTAIFLSEVPKEVETSDKSVVAEISINGETYLYTIR</sequence>
<comment type="caution">
    <text evidence="4">The sequence shown here is derived from an EMBL/GenBank/DDBJ whole genome shotgun (WGS) entry which is preliminary data.</text>
</comment>
<keyword evidence="5" id="KW-1185">Reference proteome</keyword>
<dbReference type="AlphaFoldDB" id="A0A919XZL2"/>
<organism evidence="4 5">
    <name type="scientific">Paenibacillus antibioticophila</name>
    <dbReference type="NCBI Taxonomy" id="1274374"/>
    <lineage>
        <taxon>Bacteria</taxon>
        <taxon>Bacillati</taxon>
        <taxon>Bacillota</taxon>
        <taxon>Bacilli</taxon>
        <taxon>Bacillales</taxon>
        <taxon>Paenibacillaceae</taxon>
        <taxon>Paenibacillus</taxon>
    </lineage>
</organism>
<accession>A0A919XZL2</accession>
<proteinExistence type="predicted"/>
<dbReference type="Gene3D" id="2.60.40.1240">
    <property type="match status" value="1"/>
</dbReference>
<evidence type="ECO:0000256" key="1">
    <source>
        <dbReference type="ARBA" id="ARBA00022729"/>
    </source>
</evidence>
<feature type="signal peptide" evidence="3">
    <location>
        <begin position="1"/>
        <end position="18"/>
    </location>
</feature>
<feature type="region of interest" description="Disordered" evidence="2">
    <location>
        <begin position="54"/>
        <end position="81"/>
    </location>
</feature>
<keyword evidence="1 3" id="KW-0732">Signal</keyword>
<name>A0A919XZL2_9BACL</name>
<evidence type="ECO:0008006" key="6">
    <source>
        <dbReference type="Google" id="ProtNLM"/>
    </source>
</evidence>
<feature type="chain" id="PRO_5038930835" description="Lipoprotein" evidence="3">
    <location>
        <begin position="19"/>
        <end position="226"/>
    </location>
</feature>
<gene>
    <name evidence="4" type="ORF">J41TS12_41360</name>
</gene>
<dbReference type="RefSeq" id="WP_212942390.1">
    <property type="nucleotide sequence ID" value="NZ_BORR01000020.1"/>
</dbReference>
<evidence type="ECO:0000256" key="2">
    <source>
        <dbReference type="SAM" id="MobiDB-lite"/>
    </source>
</evidence>
<dbReference type="EMBL" id="BORR01000020">
    <property type="protein sequence ID" value="GIO39275.1"/>
    <property type="molecule type" value="Genomic_DNA"/>
</dbReference>
<dbReference type="InterPro" id="IPR029050">
    <property type="entry name" value="Immunoprotect_excell_Ig-like"/>
</dbReference>
<protein>
    <recommendedName>
        <fullName evidence="6">Lipoprotein</fullName>
    </recommendedName>
</protein>
<reference evidence="4 5" key="1">
    <citation type="submission" date="2021-03" db="EMBL/GenBank/DDBJ databases">
        <title>Antimicrobial resistance genes in bacteria isolated from Japanese honey, and their potential for conferring macrolide and lincosamide resistance in the American foulbrood pathogen Paenibacillus larvae.</title>
        <authorList>
            <person name="Okamoto M."/>
            <person name="Kumagai M."/>
            <person name="Kanamori H."/>
            <person name="Takamatsu D."/>
        </authorList>
    </citation>
    <scope>NUCLEOTIDE SEQUENCE [LARGE SCALE GENOMIC DNA]</scope>
    <source>
        <strain evidence="4 5">J41TS12</strain>
    </source>
</reference>
<dbReference type="PROSITE" id="PS51257">
    <property type="entry name" value="PROKAR_LIPOPROTEIN"/>
    <property type="match status" value="1"/>
</dbReference>
<evidence type="ECO:0000313" key="5">
    <source>
        <dbReference type="Proteomes" id="UP000681162"/>
    </source>
</evidence>
<feature type="compositionally biased region" description="Polar residues" evidence="2">
    <location>
        <begin position="61"/>
        <end position="72"/>
    </location>
</feature>
<evidence type="ECO:0000313" key="4">
    <source>
        <dbReference type="EMBL" id="GIO39275.1"/>
    </source>
</evidence>